<reference evidence="2" key="1">
    <citation type="submission" date="2021-02" db="EMBL/GenBank/DDBJ databases">
        <authorList>
            <person name="Nowell W R."/>
        </authorList>
    </citation>
    <scope>NUCLEOTIDE SEQUENCE</scope>
</reference>
<comment type="caution">
    <text evidence="2">The sequence shown here is derived from an EMBL/GenBank/DDBJ whole genome shotgun (WGS) entry which is preliminary data.</text>
</comment>
<dbReference type="Proteomes" id="UP000663828">
    <property type="component" value="Unassembled WGS sequence"/>
</dbReference>
<dbReference type="InterPro" id="IPR001394">
    <property type="entry name" value="Peptidase_C19_UCH"/>
</dbReference>
<evidence type="ECO:0000259" key="1">
    <source>
        <dbReference type="PROSITE" id="PS50235"/>
    </source>
</evidence>
<dbReference type="InterPro" id="IPR018200">
    <property type="entry name" value="USP_CS"/>
</dbReference>
<evidence type="ECO:0000313" key="3">
    <source>
        <dbReference type="Proteomes" id="UP000663828"/>
    </source>
</evidence>
<dbReference type="AlphaFoldDB" id="A0A815K0K4"/>
<dbReference type="PANTHER" id="PTHR24006:SF915">
    <property type="entry name" value="UBIQUITIN CARBOXYL-TERMINAL HYDROLASE-RELATED"/>
    <property type="match status" value="1"/>
</dbReference>
<dbReference type="PANTHER" id="PTHR24006">
    <property type="entry name" value="UBIQUITIN CARBOXYL-TERMINAL HYDROLASE"/>
    <property type="match status" value="1"/>
</dbReference>
<dbReference type="Gene3D" id="3.90.70.10">
    <property type="entry name" value="Cysteine proteinases"/>
    <property type="match status" value="1"/>
</dbReference>
<dbReference type="GO" id="GO:0005829">
    <property type="term" value="C:cytosol"/>
    <property type="evidence" value="ECO:0007669"/>
    <property type="project" value="TreeGrafter"/>
</dbReference>
<dbReference type="GO" id="GO:0016579">
    <property type="term" value="P:protein deubiquitination"/>
    <property type="evidence" value="ECO:0007669"/>
    <property type="project" value="InterPro"/>
</dbReference>
<dbReference type="Pfam" id="PF00443">
    <property type="entry name" value="UCH"/>
    <property type="match status" value="1"/>
</dbReference>
<dbReference type="CDD" id="cd02257">
    <property type="entry name" value="Peptidase_C19"/>
    <property type="match status" value="1"/>
</dbReference>
<dbReference type="GO" id="GO:0004843">
    <property type="term" value="F:cysteine-type deubiquitinase activity"/>
    <property type="evidence" value="ECO:0007669"/>
    <property type="project" value="InterPro"/>
</dbReference>
<gene>
    <name evidence="2" type="ORF">XAT740_LOCUS33394</name>
</gene>
<dbReference type="PROSITE" id="PS50235">
    <property type="entry name" value="USP_3"/>
    <property type="match status" value="1"/>
</dbReference>
<dbReference type="SUPFAM" id="SSF54001">
    <property type="entry name" value="Cysteine proteinases"/>
    <property type="match status" value="1"/>
</dbReference>
<dbReference type="GO" id="GO:0005634">
    <property type="term" value="C:nucleus"/>
    <property type="evidence" value="ECO:0007669"/>
    <property type="project" value="TreeGrafter"/>
</dbReference>
<dbReference type="InterPro" id="IPR050164">
    <property type="entry name" value="Peptidase_C19"/>
</dbReference>
<protein>
    <recommendedName>
        <fullName evidence="1">USP domain-containing protein</fullName>
    </recommendedName>
</protein>
<accession>A0A815K0K4</accession>
<dbReference type="PROSITE" id="PS00973">
    <property type="entry name" value="USP_2"/>
    <property type="match status" value="1"/>
</dbReference>
<dbReference type="EMBL" id="CAJNOR010003184">
    <property type="protein sequence ID" value="CAF1387019.1"/>
    <property type="molecule type" value="Genomic_DNA"/>
</dbReference>
<feature type="domain" description="USP" evidence="1">
    <location>
        <begin position="1"/>
        <end position="233"/>
    </location>
</feature>
<keyword evidence="3" id="KW-1185">Reference proteome</keyword>
<name>A0A815K0K4_ADIRI</name>
<dbReference type="InterPro" id="IPR038765">
    <property type="entry name" value="Papain-like_cys_pep_sf"/>
</dbReference>
<sequence>MSTIKTEIHTALLIHVTDEVSKTTKTSSLTDLLTNYFASESMDGCYCDQCQSNQRKSIKYSLERLPRIFIFYLKRWHITKNSYGELQSVSKEDHPIDCSLEIDVYPFCSAKTYQPPMLNYIVELPNLKDLFKQRDEILNTVEAKRARLEDIDSEKTDTDEMENQIATHADYRLFAVINHHGGSSDVGHYTSTVYDAKGDTWWTYDDTSVTSCTQQRVLKDLAPDAYGVMYMHKSVVPYV</sequence>
<dbReference type="GO" id="GO:0000082">
    <property type="term" value="P:G1/S transition of mitotic cell cycle"/>
    <property type="evidence" value="ECO:0007669"/>
    <property type="project" value="TreeGrafter"/>
</dbReference>
<organism evidence="2 3">
    <name type="scientific">Adineta ricciae</name>
    <name type="common">Rotifer</name>
    <dbReference type="NCBI Taxonomy" id="249248"/>
    <lineage>
        <taxon>Eukaryota</taxon>
        <taxon>Metazoa</taxon>
        <taxon>Spiralia</taxon>
        <taxon>Gnathifera</taxon>
        <taxon>Rotifera</taxon>
        <taxon>Eurotatoria</taxon>
        <taxon>Bdelloidea</taxon>
        <taxon>Adinetida</taxon>
        <taxon>Adinetidae</taxon>
        <taxon>Adineta</taxon>
    </lineage>
</organism>
<evidence type="ECO:0000313" key="2">
    <source>
        <dbReference type="EMBL" id="CAF1387019.1"/>
    </source>
</evidence>
<dbReference type="InterPro" id="IPR028889">
    <property type="entry name" value="USP"/>
</dbReference>
<proteinExistence type="predicted"/>